<dbReference type="InterPro" id="IPR019080">
    <property type="entry name" value="YqaJ_viral_recombinase"/>
</dbReference>
<evidence type="ECO:0000313" key="3">
    <source>
        <dbReference type="Proteomes" id="UP000731465"/>
    </source>
</evidence>
<dbReference type="InterPro" id="IPR011335">
    <property type="entry name" value="Restrct_endonuc-II-like"/>
</dbReference>
<gene>
    <name evidence="2" type="ORF">J5V48_08960</name>
</gene>
<dbReference type="Gene3D" id="3.90.320.10">
    <property type="match status" value="1"/>
</dbReference>
<dbReference type="Pfam" id="PF09588">
    <property type="entry name" value="YqaJ"/>
    <property type="match status" value="1"/>
</dbReference>
<evidence type="ECO:0000313" key="2">
    <source>
        <dbReference type="EMBL" id="MBW7571022.1"/>
    </source>
</evidence>
<feature type="domain" description="YqaJ viral recombinase" evidence="1">
    <location>
        <begin position="11"/>
        <end position="154"/>
    </location>
</feature>
<dbReference type="PANTHER" id="PTHR46609">
    <property type="entry name" value="EXONUCLEASE, PHAGE-TYPE/RECB, C-TERMINAL DOMAIN-CONTAINING PROTEIN"/>
    <property type="match status" value="1"/>
</dbReference>
<proteinExistence type="predicted"/>
<dbReference type="InterPro" id="IPR051703">
    <property type="entry name" value="NF-kappa-B_Signaling_Reg"/>
</dbReference>
<dbReference type="CDD" id="cd22343">
    <property type="entry name" value="PDDEXK_lambda_exonuclease-like"/>
    <property type="match status" value="1"/>
</dbReference>
<accession>A0ABS7DIV0</accession>
<dbReference type="Proteomes" id="UP000731465">
    <property type="component" value="Unassembled WGS sequence"/>
</dbReference>
<organism evidence="2 3">
    <name type="scientific">Succinivibrio faecicola</name>
    <dbReference type="NCBI Taxonomy" id="2820300"/>
    <lineage>
        <taxon>Bacteria</taxon>
        <taxon>Pseudomonadati</taxon>
        <taxon>Pseudomonadota</taxon>
        <taxon>Gammaproteobacteria</taxon>
        <taxon>Aeromonadales</taxon>
        <taxon>Succinivibrionaceae</taxon>
        <taxon>Succinivibrio</taxon>
    </lineage>
</organism>
<name>A0ABS7DIV0_9GAMM</name>
<protein>
    <submittedName>
        <fullName evidence="2">YqaJ viral recombinase family protein</fullName>
    </submittedName>
</protein>
<sequence length="211" mass="23926">MTDISFDQEAEWRAQRCGMLTASRAVDVCKRGAKGNKLSGYEAYMNELIAERLTGEPTPSFCTSAMQWGIDHEDDAAKAYEIKTGNMVTGDGKTFVKHPTIEGLGASPDRFVGEDGIVEIKCPACGTHLERLRNREIPEQYKWQILTQLIVTGRKWCDYVDYDPRFRSKGLELLVIHWEPTDEELNTCKERLVEFLAELNKTMEEINTLAA</sequence>
<dbReference type="EMBL" id="JAGFNY010000044">
    <property type="protein sequence ID" value="MBW7571022.1"/>
    <property type="molecule type" value="Genomic_DNA"/>
</dbReference>
<dbReference type="InterPro" id="IPR011604">
    <property type="entry name" value="PDDEXK-like_dom_sf"/>
</dbReference>
<dbReference type="PANTHER" id="PTHR46609:SF6">
    <property type="entry name" value="EXONUCLEASE, PHAGE-TYPE_RECB, C-TERMINAL DOMAIN-CONTAINING PROTEIN-RELATED"/>
    <property type="match status" value="1"/>
</dbReference>
<keyword evidence="3" id="KW-1185">Reference proteome</keyword>
<evidence type="ECO:0000259" key="1">
    <source>
        <dbReference type="Pfam" id="PF09588"/>
    </source>
</evidence>
<dbReference type="SUPFAM" id="SSF52980">
    <property type="entry name" value="Restriction endonuclease-like"/>
    <property type="match status" value="1"/>
</dbReference>
<comment type="caution">
    <text evidence="2">The sequence shown here is derived from an EMBL/GenBank/DDBJ whole genome shotgun (WGS) entry which is preliminary data.</text>
</comment>
<reference evidence="2 3" key="1">
    <citation type="submission" date="2021-03" db="EMBL/GenBank/DDBJ databases">
        <title>Succinivibrio sp. nov. isolated from feces of cow.</title>
        <authorList>
            <person name="Choi J.-Y."/>
        </authorList>
    </citation>
    <scope>NUCLEOTIDE SEQUENCE [LARGE SCALE GENOMIC DNA]</scope>
    <source>
        <strain evidence="2 3">AGMB01872</strain>
    </source>
</reference>
<dbReference type="RefSeq" id="WP_219938246.1">
    <property type="nucleotide sequence ID" value="NZ_JAGFNY010000044.1"/>
</dbReference>